<evidence type="ECO:0000259" key="5">
    <source>
        <dbReference type="PROSITE" id="PS50975"/>
    </source>
</evidence>
<dbReference type="Gene3D" id="3.30.470.20">
    <property type="entry name" value="ATP-grasp fold, B domain"/>
    <property type="match status" value="1"/>
</dbReference>
<dbReference type="PROSITE" id="PS50975">
    <property type="entry name" value="ATP_GRASP"/>
    <property type="match status" value="1"/>
</dbReference>
<dbReference type="InterPro" id="IPR011761">
    <property type="entry name" value="ATP-grasp"/>
</dbReference>
<dbReference type="GO" id="GO:0005524">
    <property type="term" value="F:ATP binding"/>
    <property type="evidence" value="ECO:0007669"/>
    <property type="project" value="UniProtKB-UniRule"/>
</dbReference>
<dbReference type="InterPro" id="IPR052032">
    <property type="entry name" value="ATP-dep_AA_Ligase"/>
</dbReference>
<keyword evidence="3 4" id="KW-0067">ATP-binding</keyword>
<proteinExistence type="predicted"/>
<organism evidence="6 7">
    <name type="scientific">Amycolatopsis mediterranei (strain U-32)</name>
    <dbReference type="NCBI Taxonomy" id="749927"/>
    <lineage>
        <taxon>Bacteria</taxon>
        <taxon>Bacillati</taxon>
        <taxon>Actinomycetota</taxon>
        <taxon>Actinomycetes</taxon>
        <taxon>Pseudonocardiales</taxon>
        <taxon>Pseudonocardiaceae</taxon>
        <taxon>Amycolatopsis</taxon>
    </lineage>
</organism>
<dbReference type="AlphaFoldDB" id="A0A0H3DAK0"/>
<dbReference type="HOGENOM" id="CLU_029016_4_0_11"/>
<name>A0A0H3DAK0_AMYMU</name>
<dbReference type="OrthoDB" id="150319at2"/>
<dbReference type="GeneID" id="92872517"/>
<dbReference type="GO" id="GO:0046872">
    <property type="term" value="F:metal ion binding"/>
    <property type="evidence" value="ECO:0007669"/>
    <property type="project" value="InterPro"/>
</dbReference>
<dbReference type="KEGG" id="amd:AMED_4803"/>
<dbReference type="Pfam" id="PF18130">
    <property type="entry name" value="ATPgrasp_N"/>
    <property type="match status" value="1"/>
</dbReference>
<reference evidence="6 7" key="1">
    <citation type="journal article" date="2010" name="Cell Res.">
        <title>Complete genome sequence of the rifamycin SV-producing Amycolatopsis mediterranei U32 revealed its genetic characteristics in phylogeny and metabolism.</title>
        <authorList>
            <person name="Zhao W."/>
            <person name="Zhong Y."/>
            <person name="Yuan H."/>
            <person name="Wang J."/>
            <person name="Zheng H."/>
            <person name="Wang Y."/>
            <person name="Cen X."/>
            <person name="Xu F."/>
            <person name="Bai J."/>
            <person name="Han X."/>
            <person name="Lu G."/>
            <person name="Zhu Y."/>
            <person name="Shao Z."/>
            <person name="Yan H."/>
            <person name="Li C."/>
            <person name="Peng N."/>
            <person name="Zhang Z."/>
            <person name="Zhang Y."/>
            <person name="Lin W."/>
            <person name="Fan Y."/>
            <person name="Qin Z."/>
            <person name="Hu Y."/>
            <person name="Zhu B."/>
            <person name="Wang S."/>
            <person name="Ding X."/>
            <person name="Zhao G.P."/>
        </authorList>
    </citation>
    <scope>NUCLEOTIDE SEQUENCE [LARGE SCALE GENOMIC DNA]</scope>
    <source>
        <strain evidence="7">U-32</strain>
    </source>
</reference>
<sequence length="402" mass="43706">MSVLVINSHPYGELFFQGACRVPVAPAERQLVSTEYNGALGGHDPADFPHVAACTDIYDEEHVRKAVYELAATTRPDRIVTISEQLMVVAAELREELGLPGQDVDSALRFRDKVVMKRALRDAGCPGVPRFVEVDRDLTELPWATERYVVKSRMGMGSTTVRIVSTVDEVNAARRELLALDPSGVEVEEFVAGVMYHCDGVVENGEAVFGSVSRYLTQPGDFRSSGVQGSVTLQDCELSRRIGEYHAEVVRHLGLGEGVTHLEVFHTADDRIVFCEIAARPGGGGIAYIVRQAHGVDLISAALRAQSGVEPLTPAPSDGLGRVWGLVGFYSRPDAVAVPFDAGSLPPELGVHLCFGSRRAGQVDNSTDFVHKFFLSAADDAEFEQRYAALRELVAERGWEPA</sequence>
<dbReference type="PANTHER" id="PTHR43585:SF2">
    <property type="entry name" value="ATP-GRASP ENZYME FSQD"/>
    <property type="match status" value="1"/>
</dbReference>
<dbReference type="eggNOG" id="COG1181">
    <property type="taxonomic scope" value="Bacteria"/>
</dbReference>
<accession>A0A0H3DAK0</accession>
<dbReference type="EMBL" id="CP002000">
    <property type="protein sequence ID" value="ADJ46569.1"/>
    <property type="molecule type" value="Genomic_DNA"/>
</dbReference>
<dbReference type="PANTHER" id="PTHR43585">
    <property type="entry name" value="FUMIPYRROLE BIOSYNTHESIS PROTEIN C"/>
    <property type="match status" value="1"/>
</dbReference>
<dbReference type="RefSeq" id="WP_013226635.1">
    <property type="nucleotide sequence ID" value="NC_014318.1"/>
</dbReference>
<gene>
    <name evidence="6" type="ordered locus">AMED_4803</name>
</gene>
<evidence type="ECO:0000256" key="4">
    <source>
        <dbReference type="PROSITE-ProRule" id="PRU00409"/>
    </source>
</evidence>
<evidence type="ECO:0000256" key="1">
    <source>
        <dbReference type="ARBA" id="ARBA00022598"/>
    </source>
</evidence>
<evidence type="ECO:0000256" key="3">
    <source>
        <dbReference type="ARBA" id="ARBA00022840"/>
    </source>
</evidence>
<feature type="domain" description="ATP-grasp" evidence="5">
    <location>
        <begin position="117"/>
        <end position="307"/>
    </location>
</feature>
<keyword evidence="1" id="KW-0436">Ligase</keyword>
<dbReference type="GO" id="GO:0016874">
    <property type="term" value="F:ligase activity"/>
    <property type="evidence" value="ECO:0007669"/>
    <property type="project" value="UniProtKB-KW"/>
</dbReference>
<keyword evidence="2 4" id="KW-0547">Nucleotide-binding</keyword>
<dbReference type="Proteomes" id="UP000000328">
    <property type="component" value="Chromosome"/>
</dbReference>
<dbReference type="PATRIC" id="fig|749927.5.peg.4968"/>
<dbReference type="SUPFAM" id="SSF56059">
    <property type="entry name" value="Glutathione synthetase ATP-binding domain-like"/>
    <property type="match status" value="1"/>
</dbReference>
<protein>
    <recommendedName>
        <fullName evidence="5">ATP-grasp domain-containing protein</fullName>
    </recommendedName>
</protein>
<evidence type="ECO:0000313" key="7">
    <source>
        <dbReference type="Proteomes" id="UP000000328"/>
    </source>
</evidence>
<evidence type="ECO:0000313" key="6">
    <source>
        <dbReference type="EMBL" id="ADJ46569.1"/>
    </source>
</evidence>
<dbReference type="Gene3D" id="3.40.50.20">
    <property type="match status" value="1"/>
</dbReference>
<evidence type="ECO:0000256" key="2">
    <source>
        <dbReference type="ARBA" id="ARBA00022741"/>
    </source>
</evidence>
<dbReference type="Pfam" id="PF13535">
    <property type="entry name" value="ATP-grasp_4"/>
    <property type="match status" value="1"/>
</dbReference>
<dbReference type="InterPro" id="IPR041472">
    <property type="entry name" value="BL00235/CARNS1_N"/>
</dbReference>